<reference evidence="2" key="1">
    <citation type="submission" date="2016-09" db="EMBL/GenBank/DDBJ databases">
        <authorList>
            <person name="Hebert L."/>
            <person name="Moumen B."/>
        </authorList>
    </citation>
    <scope>NUCLEOTIDE SEQUENCE [LARGE SCALE GENOMIC DNA]</scope>
    <source>
        <strain evidence="2">OVI</strain>
    </source>
</reference>
<proteinExistence type="predicted"/>
<evidence type="ECO:0000313" key="2">
    <source>
        <dbReference type="EMBL" id="SCU66065.1"/>
    </source>
</evidence>
<comment type="caution">
    <text evidence="2">The sequence shown here is derived from an EMBL/GenBank/DDBJ whole genome shotgun (WGS) entry which is preliminary data.</text>
</comment>
<gene>
    <name evidence="2" type="ORF">TEOVI_000027500</name>
</gene>
<dbReference type="EMBL" id="CZPT02000499">
    <property type="protein sequence ID" value="SCU66065.1"/>
    <property type="molecule type" value="Genomic_DNA"/>
</dbReference>
<evidence type="ECO:0000256" key="1">
    <source>
        <dbReference type="SAM" id="MobiDB-lite"/>
    </source>
</evidence>
<protein>
    <submittedName>
        <fullName evidence="2">Uncharacterized protein</fullName>
    </submittedName>
</protein>
<feature type="compositionally biased region" description="Basic residues" evidence="1">
    <location>
        <begin position="489"/>
        <end position="499"/>
    </location>
</feature>
<name>A0A1G4I2S8_TRYEQ</name>
<dbReference type="Proteomes" id="UP000195570">
    <property type="component" value="Unassembled WGS sequence"/>
</dbReference>
<dbReference type="AlphaFoldDB" id="A0A1G4I2S8"/>
<feature type="region of interest" description="Disordered" evidence="1">
    <location>
        <begin position="1"/>
        <end position="27"/>
    </location>
</feature>
<sequence>MEPLWDSGGAAGGQRLPSSSPTHDRSGKQALPFVLRAPVRQATFHSLEFVEGLVQHARGVEQEHSAFTLPLQRDFGARQVLSRIIQESQCVEGWPKLFPKSDDESCHFSMMPSSYVLRAGLMRALGFSAPGHNDNSDSRAVTLDRVIVRPSRLVDKQGVEMLFYREAAQDQLKHIALCEWCEDLIFFALHRGFSPLQVQCLLLTAMHLMRAIAEAPSNAIDDDSIVEERCTRVLQEALIEQSCSLPRKVYDVRRSVEDVTYEEKDAEFVAAIEAKLAKEKNKKQQQLLLEQLENAPVEIKSRREVVKKKVVYEVIVGPYFTPQELAQILNFFCTTAVRHWRLFHTFLLAAQPSETCDVSLVHDDIFPFCVPPLQEFLEEGMLNMEAERRAVVDECETLLRSIFEEEFMKPIRELEQYRNEALRVSIEKERKEFEDNMKNVLDTSNYRRVSRAFELRLEKRLERSELAAPEVAPPPVMEQPAAVSSRRESMRRKSRVAHRPRLDSLVGSPGISTTAAAAVAAEAQVDVVFSLEDVEARMSTLEHAVAGVSKGRSRKGR</sequence>
<evidence type="ECO:0000313" key="3">
    <source>
        <dbReference type="Proteomes" id="UP000195570"/>
    </source>
</evidence>
<organism evidence="2 3">
    <name type="scientific">Trypanosoma equiperdum</name>
    <dbReference type="NCBI Taxonomy" id="5694"/>
    <lineage>
        <taxon>Eukaryota</taxon>
        <taxon>Discoba</taxon>
        <taxon>Euglenozoa</taxon>
        <taxon>Kinetoplastea</taxon>
        <taxon>Metakinetoplastina</taxon>
        <taxon>Trypanosomatida</taxon>
        <taxon>Trypanosomatidae</taxon>
        <taxon>Trypanosoma</taxon>
    </lineage>
</organism>
<feature type="region of interest" description="Disordered" evidence="1">
    <location>
        <begin position="466"/>
        <end position="505"/>
    </location>
</feature>
<accession>A0A1G4I2S8</accession>
<keyword evidence="3" id="KW-1185">Reference proteome</keyword>
<dbReference type="RefSeq" id="XP_067077555.1">
    <property type="nucleotide sequence ID" value="XM_067221454.1"/>
</dbReference>
<dbReference type="VEuPathDB" id="TriTrypDB:TEOVI_000027500"/>
<dbReference type="GeneID" id="92374215"/>